<evidence type="ECO:0000256" key="1">
    <source>
        <dbReference type="SAM" id="MobiDB-lite"/>
    </source>
</evidence>
<sequence>MTDSSRAADSSDNAAAPPSAKGRLARDLALYTLARLGLVVLIAALILGVSQLINVDVPLLVALIFAVVIALPLSLVLFKSLRTRVNMQISAVDEQRRRDRDDLRAKLRGDATGDK</sequence>
<organism evidence="3 4">
    <name type="scientific">Rhodococcus spelaei</name>
    <dbReference type="NCBI Taxonomy" id="2546320"/>
    <lineage>
        <taxon>Bacteria</taxon>
        <taxon>Bacillati</taxon>
        <taxon>Actinomycetota</taxon>
        <taxon>Actinomycetes</taxon>
        <taxon>Mycobacteriales</taxon>
        <taxon>Nocardiaceae</taxon>
        <taxon>Rhodococcus</taxon>
    </lineage>
</organism>
<dbReference type="EMBL" id="VIGH01000005">
    <property type="protein sequence ID" value="TQF68633.1"/>
    <property type="molecule type" value="Genomic_DNA"/>
</dbReference>
<accession>A0A541B8K8</accession>
<keyword evidence="2" id="KW-0812">Transmembrane</keyword>
<feature type="transmembrane region" description="Helical" evidence="2">
    <location>
        <begin position="59"/>
        <end position="78"/>
    </location>
</feature>
<feature type="compositionally biased region" description="Low complexity" evidence="1">
    <location>
        <begin position="1"/>
        <end position="20"/>
    </location>
</feature>
<reference evidence="3 4" key="1">
    <citation type="submission" date="2019-06" db="EMBL/GenBank/DDBJ databases">
        <title>Rhodococcus spaelei sp. nov., isolated from a cave.</title>
        <authorList>
            <person name="Lee S.D."/>
        </authorList>
    </citation>
    <scope>NUCLEOTIDE SEQUENCE [LARGE SCALE GENOMIC DNA]</scope>
    <source>
        <strain evidence="3 4">C9-5</strain>
    </source>
</reference>
<name>A0A541B8K8_9NOCA</name>
<evidence type="ECO:0000313" key="4">
    <source>
        <dbReference type="Proteomes" id="UP000316256"/>
    </source>
</evidence>
<evidence type="ECO:0000256" key="2">
    <source>
        <dbReference type="SAM" id="Phobius"/>
    </source>
</evidence>
<dbReference type="InterPro" id="IPR025323">
    <property type="entry name" value="DUF4229"/>
</dbReference>
<keyword evidence="2" id="KW-0472">Membrane</keyword>
<gene>
    <name evidence="3" type="ORF">FK531_12505</name>
</gene>
<comment type="caution">
    <text evidence="3">The sequence shown here is derived from an EMBL/GenBank/DDBJ whole genome shotgun (WGS) entry which is preliminary data.</text>
</comment>
<keyword evidence="2" id="KW-1133">Transmembrane helix</keyword>
<dbReference type="Pfam" id="PF14012">
    <property type="entry name" value="DUF4229"/>
    <property type="match status" value="1"/>
</dbReference>
<dbReference type="Proteomes" id="UP000316256">
    <property type="component" value="Unassembled WGS sequence"/>
</dbReference>
<dbReference type="OrthoDB" id="4775104at2"/>
<feature type="region of interest" description="Disordered" evidence="1">
    <location>
        <begin position="1"/>
        <end position="21"/>
    </location>
</feature>
<feature type="transmembrane region" description="Helical" evidence="2">
    <location>
        <begin position="28"/>
        <end position="53"/>
    </location>
</feature>
<proteinExistence type="predicted"/>
<dbReference type="RefSeq" id="WP_142099779.1">
    <property type="nucleotide sequence ID" value="NZ_VIGH01000005.1"/>
</dbReference>
<keyword evidence="4" id="KW-1185">Reference proteome</keyword>
<evidence type="ECO:0000313" key="3">
    <source>
        <dbReference type="EMBL" id="TQF68633.1"/>
    </source>
</evidence>
<protein>
    <submittedName>
        <fullName evidence="3">DUF4229 domain-containing protein</fullName>
    </submittedName>
</protein>
<dbReference type="AlphaFoldDB" id="A0A541B8K8"/>